<dbReference type="SUPFAM" id="SSF51658">
    <property type="entry name" value="Xylose isomerase-like"/>
    <property type="match status" value="1"/>
</dbReference>
<evidence type="ECO:0000256" key="2">
    <source>
        <dbReference type="PIRNR" id="PIRNR006241"/>
    </source>
</evidence>
<dbReference type="Pfam" id="PF01261">
    <property type="entry name" value="AP_endonuc_2"/>
    <property type="match status" value="1"/>
</dbReference>
<dbReference type="InterPro" id="IPR026040">
    <property type="entry name" value="HyI-like"/>
</dbReference>
<protein>
    <submittedName>
        <fullName evidence="5">Hydroxypyruvate isomerase family protein</fullName>
    </submittedName>
</protein>
<feature type="region of interest" description="Disordered" evidence="3">
    <location>
        <begin position="244"/>
        <end position="265"/>
    </location>
</feature>
<sequence>MIFSPSLEMVFADTELAFEERMRLIRRLGFGAFEFWGWWNKDIGAIDRERRRLGLEIASFCTRMIPLTDPARRAEFVDGLRESLEAAARLECRTLIAQTGPERGDMDRAEQRRSVIDGLRACVPHLEAAGVQLVVEPLNTRIDHPGYFLTTTREACDILEQVGSPSVKLLFDVYHQHITEGNLISNLTDNIGKIGYLHIADHPGRHEPGTGEIHYGGVLEAIRLAGYRGYVGLEFRPTGHPADALAPYADRTATGKERQADANAI</sequence>
<name>A0ABW2V739_9BACL</name>
<dbReference type="PANTHER" id="PTHR43489">
    <property type="entry name" value="ISOMERASE"/>
    <property type="match status" value="1"/>
</dbReference>
<dbReference type="PANTHER" id="PTHR43489:SF3">
    <property type="entry name" value="XYLOSE ISOMERASE DOMAIN PROTEIN TIM BARREL"/>
    <property type="match status" value="1"/>
</dbReference>
<dbReference type="InterPro" id="IPR036237">
    <property type="entry name" value="Xyl_isomerase-like_sf"/>
</dbReference>
<gene>
    <name evidence="5" type="ORF">ACFQWB_09430</name>
</gene>
<dbReference type="Proteomes" id="UP001596528">
    <property type="component" value="Unassembled WGS sequence"/>
</dbReference>
<proteinExistence type="inferred from homology"/>
<evidence type="ECO:0000313" key="6">
    <source>
        <dbReference type="Proteomes" id="UP001596528"/>
    </source>
</evidence>
<dbReference type="InterPro" id="IPR013022">
    <property type="entry name" value="Xyl_isomerase-like_TIM-brl"/>
</dbReference>
<evidence type="ECO:0000313" key="5">
    <source>
        <dbReference type="EMBL" id="MFC7750148.1"/>
    </source>
</evidence>
<dbReference type="PIRSF" id="PIRSF006241">
    <property type="entry name" value="HyI"/>
    <property type="match status" value="1"/>
</dbReference>
<organism evidence="5 6">
    <name type="scientific">Paenibacillus thermoaerophilus</name>
    <dbReference type="NCBI Taxonomy" id="1215385"/>
    <lineage>
        <taxon>Bacteria</taxon>
        <taxon>Bacillati</taxon>
        <taxon>Bacillota</taxon>
        <taxon>Bacilli</taxon>
        <taxon>Bacillales</taxon>
        <taxon>Paenibacillaceae</taxon>
        <taxon>Paenibacillus</taxon>
    </lineage>
</organism>
<dbReference type="RefSeq" id="WP_211346347.1">
    <property type="nucleotide sequence ID" value="NZ_JBHTGQ010000020.1"/>
</dbReference>
<dbReference type="InterPro" id="IPR050417">
    <property type="entry name" value="Sugar_Epim/Isomerase"/>
</dbReference>
<comment type="caution">
    <text evidence="5">The sequence shown here is derived from an EMBL/GenBank/DDBJ whole genome shotgun (WGS) entry which is preliminary data.</text>
</comment>
<dbReference type="GO" id="GO:0016853">
    <property type="term" value="F:isomerase activity"/>
    <property type="evidence" value="ECO:0007669"/>
    <property type="project" value="UniProtKB-KW"/>
</dbReference>
<feature type="domain" description="Xylose isomerase-like TIM barrel" evidence="4">
    <location>
        <begin position="23"/>
        <end position="240"/>
    </location>
</feature>
<evidence type="ECO:0000256" key="3">
    <source>
        <dbReference type="SAM" id="MobiDB-lite"/>
    </source>
</evidence>
<accession>A0ABW2V739</accession>
<reference evidence="6" key="1">
    <citation type="journal article" date="2019" name="Int. J. Syst. Evol. Microbiol.">
        <title>The Global Catalogue of Microorganisms (GCM) 10K type strain sequencing project: providing services to taxonomists for standard genome sequencing and annotation.</title>
        <authorList>
            <consortium name="The Broad Institute Genomics Platform"/>
            <consortium name="The Broad Institute Genome Sequencing Center for Infectious Disease"/>
            <person name="Wu L."/>
            <person name="Ma J."/>
        </authorList>
    </citation>
    <scope>NUCLEOTIDE SEQUENCE [LARGE SCALE GENOMIC DNA]</scope>
    <source>
        <strain evidence="6">JCM 18657</strain>
    </source>
</reference>
<evidence type="ECO:0000256" key="1">
    <source>
        <dbReference type="ARBA" id="ARBA00023235"/>
    </source>
</evidence>
<keyword evidence="1 2" id="KW-0413">Isomerase</keyword>
<evidence type="ECO:0000259" key="4">
    <source>
        <dbReference type="Pfam" id="PF01261"/>
    </source>
</evidence>
<comment type="similarity">
    <text evidence="2">Belongs to the hyi family.</text>
</comment>
<dbReference type="Gene3D" id="3.20.20.150">
    <property type="entry name" value="Divalent-metal-dependent TIM barrel enzymes"/>
    <property type="match status" value="1"/>
</dbReference>
<dbReference type="EMBL" id="JBHTGQ010000020">
    <property type="protein sequence ID" value="MFC7750148.1"/>
    <property type="molecule type" value="Genomic_DNA"/>
</dbReference>
<keyword evidence="6" id="KW-1185">Reference proteome</keyword>
<feature type="compositionally biased region" description="Basic and acidic residues" evidence="3">
    <location>
        <begin position="253"/>
        <end position="265"/>
    </location>
</feature>